<dbReference type="Proteomes" id="UP000036168">
    <property type="component" value="Unassembled WGS sequence"/>
</dbReference>
<dbReference type="OrthoDB" id="115291at2"/>
<evidence type="ECO:0000313" key="4">
    <source>
        <dbReference type="Proteomes" id="UP000036168"/>
    </source>
</evidence>
<reference evidence="2 4" key="1">
    <citation type="journal article" date="2015" name="Int. J. Syst. Evol. Microbiol.">
        <title>Bacillus glycinifermentans sp. nov., isolated from fermented soybean paste.</title>
        <authorList>
            <person name="Kim S.J."/>
            <person name="Dunlap C.A."/>
            <person name="Kwon S.W."/>
            <person name="Rooney A.P."/>
        </authorList>
    </citation>
    <scope>NUCLEOTIDE SEQUENCE [LARGE SCALE GENOMIC DNA]</scope>
    <source>
        <strain evidence="2 4">GO-13</strain>
    </source>
</reference>
<sequence length="197" mass="22693">MIHFRKNSDSAIIVLHEIYGLNRHIVDFGRALSDYGFDVFCPSVYNQEKTFDYADEEAAYKHFTENVGFFDASQEIKTIISQLKNRYQKVIIIGFSVGATAAWLCSEEDHVSGIVGYYGSRIRDYMDMAPACPVMLFFPEEERSFRVDELRAALKEKGIETHKLAGLHGFADPYSMRYNRQSAQTAFRHMMRFLKGL</sequence>
<dbReference type="GO" id="GO:0016787">
    <property type="term" value="F:hydrolase activity"/>
    <property type="evidence" value="ECO:0007669"/>
    <property type="project" value="UniProtKB-KW"/>
</dbReference>
<gene>
    <name evidence="2" type="ORF">AB447_202900</name>
    <name evidence="3" type="ORF">P8828_13190</name>
</gene>
<name>A0A0T6BRS3_9BACI</name>
<evidence type="ECO:0000313" key="3">
    <source>
        <dbReference type="EMBL" id="MEC0485774.1"/>
    </source>
</evidence>
<dbReference type="InterPro" id="IPR029058">
    <property type="entry name" value="AB_hydrolase_fold"/>
</dbReference>
<accession>A0A0T6BRS3</accession>
<dbReference type="EMBL" id="LECW02000012">
    <property type="protein sequence ID" value="KRT94254.1"/>
    <property type="molecule type" value="Genomic_DNA"/>
</dbReference>
<dbReference type="EMBL" id="JARRTL010000011">
    <property type="protein sequence ID" value="MEC0485774.1"/>
    <property type="molecule type" value="Genomic_DNA"/>
</dbReference>
<dbReference type="InterPro" id="IPR051049">
    <property type="entry name" value="Dienelactone_hydrolase-like"/>
</dbReference>
<dbReference type="AlphaFoldDB" id="A0A0T6BRS3"/>
<dbReference type="PANTHER" id="PTHR46623">
    <property type="entry name" value="CARBOXYMETHYLENEBUTENOLIDASE-RELATED"/>
    <property type="match status" value="1"/>
</dbReference>
<evidence type="ECO:0000313" key="2">
    <source>
        <dbReference type="EMBL" id="KRT94254.1"/>
    </source>
</evidence>
<dbReference type="SUPFAM" id="SSF53474">
    <property type="entry name" value="alpha/beta-Hydrolases"/>
    <property type="match status" value="1"/>
</dbReference>
<protein>
    <submittedName>
        <fullName evidence="3">Dienelactone hydrolase family protein</fullName>
    </submittedName>
</protein>
<dbReference type="STRING" id="1664069.BGLY_3785"/>
<dbReference type="Pfam" id="PF01738">
    <property type="entry name" value="DLH"/>
    <property type="match status" value="1"/>
</dbReference>
<proteinExistence type="predicted"/>
<feature type="domain" description="Dienelactone hydrolase" evidence="1">
    <location>
        <begin position="9"/>
        <end position="195"/>
    </location>
</feature>
<reference evidence="3 5" key="3">
    <citation type="submission" date="2023-03" db="EMBL/GenBank/DDBJ databases">
        <title>Agriculturally important microbes genome sequencing.</title>
        <authorList>
            <person name="Dunlap C."/>
        </authorList>
    </citation>
    <scope>NUCLEOTIDE SEQUENCE [LARGE SCALE GENOMIC DNA]</scope>
    <source>
        <strain evidence="3 5">CBP-3203</strain>
    </source>
</reference>
<organism evidence="2 4">
    <name type="scientific">Bacillus glycinifermentans</name>
    <dbReference type="NCBI Taxonomy" id="1664069"/>
    <lineage>
        <taxon>Bacteria</taxon>
        <taxon>Bacillati</taxon>
        <taxon>Bacillota</taxon>
        <taxon>Bacilli</taxon>
        <taxon>Bacillales</taxon>
        <taxon>Bacillaceae</taxon>
        <taxon>Bacillus</taxon>
    </lineage>
</organism>
<evidence type="ECO:0000259" key="1">
    <source>
        <dbReference type="Pfam" id="PF01738"/>
    </source>
</evidence>
<evidence type="ECO:0000313" key="5">
    <source>
        <dbReference type="Proteomes" id="UP001341297"/>
    </source>
</evidence>
<reference evidence="2" key="2">
    <citation type="submission" date="2015-10" db="EMBL/GenBank/DDBJ databases">
        <authorList>
            <person name="Gilbert D.G."/>
        </authorList>
    </citation>
    <scope>NUCLEOTIDE SEQUENCE</scope>
    <source>
        <strain evidence="2">GO-13</strain>
    </source>
</reference>
<dbReference type="RefSeq" id="WP_057957525.1">
    <property type="nucleotide sequence ID" value="NZ_CP023481.1"/>
</dbReference>
<dbReference type="Proteomes" id="UP001341297">
    <property type="component" value="Unassembled WGS sequence"/>
</dbReference>
<keyword evidence="3" id="KW-0378">Hydrolase</keyword>
<comment type="caution">
    <text evidence="2">The sequence shown here is derived from an EMBL/GenBank/DDBJ whole genome shotgun (WGS) entry which is preliminary data.</text>
</comment>
<dbReference type="PANTHER" id="PTHR46623:SF6">
    <property type="entry name" value="ALPHA_BETA-HYDROLASES SUPERFAMILY PROTEIN"/>
    <property type="match status" value="1"/>
</dbReference>
<keyword evidence="5" id="KW-1185">Reference proteome</keyword>
<dbReference type="InterPro" id="IPR002925">
    <property type="entry name" value="Dienelactn_hydro"/>
</dbReference>
<dbReference type="Gene3D" id="3.40.50.1820">
    <property type="entry name" value="alpha/beta hydrolase"/>
    <property type="match status" value="1"/>
</dbReference>